<keyword evidence="4" id="KW-0732">Signal</keyword>
<dbReference type="GO" id="GO:0005886">
    <property type="term" value="C:plasma membrane"/>
    <property type="evidence" value="ECO:0007669"/>
    <property type="project" value="UniProtKB-SubCell"/>
</dbReference>
<accession>A0A833HPJ5</accession>
<dbReference type="PANTHER" id="PTHR30290:SF9">
    <property type="entry name" value="OLIGOPEPTIDE-BINDING PROTEIN APPA"/>
    <property type="match status" value="1"/>
</dbReference>
<dbReference type="Gene3D" id="3.40.190.10">
    <property type="entry name" value="Periplasmic binding protein-like II"/>
    <property type="match status" value="1"/>
</dbReference>
<dbReference type="GO" id="GO:0006935">
    <property type="term" value="P:chemotaxis"/>
    <property type="evidence" value="ECO:0007669"/>
    <property type="project" value="InterPro"/>
</dbReference>
<evidence type="ECO:0000256" key="1">
    <source>
        <dbReference type="ARBA" id="ARBA00004193"/>
    </source>
</evidence>
<organism evidence="7 8">
    <name type="scientific">Alkaliphilus serpentinus</name>
    <dbReference type="NCBI Taxonomy" id="1482731"/>
    <lineage>
        <taxon>Bacteria</taxon>
        <taxon>Bacillati</taxon>
        <taxon>Bacillota</taxon>
        <taxon>Clostridia</taxon>
        <taxon>Peptostreptococcales</taxon>
        <taxon>Natronincolaceae</taxon>
        <taxon>Alkaliphilus</taxon>
    </lineage>
</organism>
<dbReference type="Pfam" id="PF00496">
    <property type="entry name" value="SBP_bac_5"/>
    <property type="match status" value="1"/>
</dbReference>
<dbReference type="PROSITE" id="PS01040">
    <property type="entry name" value="SBP_BACTERIAL_5"/>
    <property type="match status" value="1"/>
</dbReference>
<evidence type="ECO:0000256" key="5">
    <source>
        <dbReference type="PROSITE-ProRule" id="PRU00284"/>
    </source>
</evidence>
<dbReference type="Proteomes" id="UP000465601">
    <property type="component" value="Unassembled WGS sequence"/>
</dbReference>
<dbReference type="GO" id="GO:0007165">
    <property type="term" value="P:signal transduction"/>
    <property type="evidence" value="ECO:0007669"/>
    <property type="project" value="UniProtKB-KW"/>
</dbReference>
<dbReference type="GO" id="GO:0015833">
    <property type="term" value="P:peptide transport"/>
    <property type="evidence" value="ECO:0007669"/>
    <property type="project" value="TreeGrafter"/>
</dbReference>
<dbReference type="Gene3D" id="1.10.287.950">
    <property type="entry name" value="Methyl-accepting chemotaxis protein"/>
    <property type="match status" value="1"/>
</dbReference>
<dbReference type="Pfam" id="PF00015">
    <property type="entry name" value="MCPsignal"/>
    <property type="match status" value="1"/>
</dbReference>
<dbReference type="CDD" id="cd00995">
    <property type="entry name" value="PBP2_NikA_DppA_OppA_like"/>
    <property type="match status" value="1"/>
</dbReference>
<dbReference type="PRINTS" id="PR00260">
    <property type="entry name" value="CHEMTRNSDUCR"/>
</dbReference>
<dbReference type="GO" id="GO:0004888">
    <property type="term" value="F:transmembrane signaling receptor activity"/>
    <property type="evidence" value="ECO:0007669"/>
    <property type="project" value="InterPro"/>
</dbReference>
<name>A0A833HPJ5_9FIRM</name>
<evidence type="ECO:0000256" key="4">
    <source>
        <dbReference type="ARBA" id="ARBA00022729"/>
    </source>
</evidence>
<comment type="subcellular location">
    <subcellularLocation>
        <location evidence="1">Cell membrane</location>
        <topology evidence="1">Lipid-anchor</topology>
    </subcellularLocation>
</comment>
<dbReference type="SUPFAM" id="SSF53850">
    <property type="entry name" value="Periplasmic binding protein-like II"/>
    <property type="match status" value="1"/>
</dbReference>
<dbReference type="InterPro" id="IPR039424">
    <property type="entry name" value="SBP_5"/>
</dbReference>
<dbReference type="GO" id="GO:1904680">
    <property type="term" value="F:peptide transmembrane transporter activity"/>
    <property type="evidence" value="ECO:0007669"/>
    <property type="project" value="TreeGrafter"/>
</dbReference>
<dbReference type="Gene3D" id="3.10.105.10">
    <property type="entry name" value="Dipeptide-binding Protein, Domain 3"/>
    <property type="match status" value="1"/>
</dbReference>
<dbReference type="EMBL" id="WBZB01000016">
    <property type="protein sequence ID" value="KAB3530752.1"/>
    <property type="molecule type" value="Genomic_DNA"/>
</dbReference>
<dbReference type="Gene3D" id="3.90.76.10">
    <property type="entry name" value="Dipeptide-binding Protein, Domain 1"/>
    <property type="match status" value="1"/>
</dbReference>
<feature type="domain" description="Methyl-accepting transducer" evidence="6">
    <location>
        <begin position="48"/>
        <end position="284"/>
    </location>
</feature>
<protein>
    <submittedName>
        <fullName evidence="7">Chemotaxis protein</fullName>
    </submittedName>
</protein>
<sequence length="823" mass="92307">MFSFAKKRSKTDTAKNNVLDVEFQHDKEKKFNILNHNQSINVKKLYNRIEEAGFATDNLIDVINTISKNVEIQIKAVDMLTEAMDSYSAISQEVFASTETSANIAAGTMEIAKEGNIAVNNSIEAMKEIEQSVGYIRNVVGNLEDKANEIDKMLNIIKDISAQTNLLALNAAIESARAGEAGRGFAVVSEEIRKLALKSDESAREISTTIQDIKSSVIATTETIDYSSAKVQHGVDIANETTSVFNKIIDSIQHTSEVTKEISTAIQSQTENLEDVVGQVDHINSASLATMSLVEKALMNTQYTQASISKMTETATYLKGFTDSIVKEKSSKVEETYSITTTTQELEQLNPIMAFDQSSANIFKSVYVGLLVSDGNGNVLPGIAKSWHLDQDNKTWIFNLRKGVKFHNGKTVTIQHVIDSFERLLSPKTNSPNAWFLNPIDGAKEYNLGTADSIKGIRKLNDYALAITLQSPYSGFILNLAQPCCAIFDTEDYNKGIYTGCGPYRFIIDEVEKKYILEAFKDYFGGQPYVDRINIRYDVTREADLMEEFLAGKIDVLTFKNGANLERLKENGFEKNIRIKDAMTTSYYGFNFDRKSIFSESREIRQAINYAVNRPRMISEVLNNLASEAKGVFPPAIVDNSYLKGFPYNINKAKALLKAGGYNGQTLKLLTRESDKQLEKKGMTDYIIEDLTQIGIKCEKVYVEAKEYMKPNSIAKADLYTMGWVADTGDADNYLEPLFTPDNYTNFGKYNNPKVVSLMKEAKEIINPTKRLNMYKKIQDVIIDDCPWLFLHHPQNSFVQSDRVDNVQLDPSGRLQFEDMIPL</sequence>
<dbReference type="AlphaFoldDB" id="A0A833HPJ5"/>
<reference evidence="7 8" key="1">
    <citation type="submission" date="2019-10" db="EMBL/GenBank/DDBJ databases">
        <title>Alkaliphilus serpentinus sp. nov. and Alkaliphilus pronyensis sp. nov., two novel anaerobic alkaliphilic species isolated from the serpentinized-hosted hydrothermal field of the Prony Bay (New Caledonia).</title>
        <authorList>
            <person name="Postec A."/>
        </authorList>
    </citation>
    <scope>NUCLEOTIDE SEQUENCE [LARGE SCALE GENOMIC DNA]</scope>
    <source>
        <strain evidence="7 8">LacT</strain>
    </source>
</reference>
<keyword evidence="8" id="KW-1185">Reference proteome</keyword>
<proteinExistence type="inferred from homology"/>
<dbReference type="SUPFAM" id="SSF58104">
    <property type="entry name" value="Methyl-accepting chemotaxis protein (MCP) signaling domain"/>
    <property type="match status" value="1"/>
</dbReference>
<dbReference type="InterPro" id="IPR004090">
    <property type="entry name" value="Chemotax_Me-accpt_rcpt"/>
</dbReference>
<evidence type="ECO:0000256" key="3">
    <source>
        <dbReference type="ARBA" id="ARBA00022448"/>
    </source>
</evidence>
<dbReference type="CDD" id="cd11386">
    <property type="entry name" value="MCP_signal"/>
    <property type="match status" value="1"/>
</dbReference>
<dbReference type="InterPro" id="IPR004089">
    <property type="entry name" value="MCPsignal_dom"/>
</dbReference>
<dbReference type="InterPro" id="IPR000914">
    <property type="entry name" value="SBP_5_dom"/>
</dbReference>
<evidence type="ECO:0000256" key="2">
    <source>
        <dbReference type="ARBA" id="ARBA00005695"/>
    </source>
</evidence>
<keyword evidence="3" id="KW-0813">Transport</keyword>
<comment type="similarity">
    <text evidence="2">Belongs to the bacterial solute-binding protein 5 family.</text>
</comment>
<keyword evidence="5" id="KW-0807">Transducer</keyword>
<dbReference type="SMART" id="SM00283">
    <property type="entry name" value="MA"/>
    <property type="match status" value="1"/>
</dbReference>
<dbReference type="RefSeq" id="WP_151865564.1">
    <property type="nucleotide sequence ID" value="NZ_WBZB01000016.1"/>
</dbReference>
<dbReference type="PROSITE" id="PS50111">
    <property type="entry name" value="CHEMOTAXIS_TRANSDUC_2"/>
    <property type="match status" value="1"/>
</dbReference>
<dbReference type="OrthoDB" id="9772924at2"/>
<evidence type="ECO:0000259" key="6">
    <source>
        <dbReference type="PROSITE" id="PS50111"/>
    </source>
</evidence>
<dbReference type="InterPro" id="IPR023765">
    <property type="entry name" value="SBP_5_CS"/>
</dbReference>
<dbReference type="PANTHER" id="PTHR30290">
    <property type="entry name" value="PERIPLASMIC BINDING COMPONENT OF ABC TRANSPORTER"/>
    <property type="match status" value="1"/>
</dbReference>
<comment type="caution">
    <text evidence="7">The sequence shown here is derived from an EMBL/GenBank/DDBJ whole genome shotgun (WGS) entry which is preliminary data.</text>
</comment>
<gene>
    <name evidence="7" type="ORF">F8153_06485</name>
</gene>
<evidence type="ECO:0000313" key="7">
    <source>
        <dbReference type="EMBL" id="KAB3530752.1"/>
    </source>
</evidence>
<evidence type="ECO:0000313" key="8">
    <source>
        <dbReference type="Proteomes" id="UP000465601"/>
    </source>
</evidence>